<gene>
    <name evidence="3" type="ORF">FHR83_008572</name>
</gene>
<protein>
    <recommendedName>
        <fullName evidence="5">DUF4132 domain-containing protein</fullName>
    </recommendedName>
</protein>
<sequence>MVQWPVPEEYADFVRAEREVLSRLTERARHTTDPAALRELAEEIRLRVERGEHHTIGNLRRHLDDIVAELEEIYDAAFPVGTGADLATVLSGPWPTAHRRALLAALLDRDPRHRMNLDQVVPETSDPALLRLLVLNPLGHLSRPSTVRVLDALHQAGELDSAVVDRAIADDLYLDRAVAGPPRAACAGTVLDRVDALTWELVSAPEPPDWDELPKGIPPRGLRFVRAALDWTGDPRIAAHLGAAELTADELVTLLALLAERPVDDRRRVWGWRRDERLLTLFGLAGAAPLLRLVLATPADETVRHDRAVLLAAIGEAGVDDARRLLELQPSEMVSAVLGDNRAAVLKRVKHNALQGIAAFGMLPLAPDETVLDRYLALRASAKKGVKLGPNRRHSHAAAIAIALDHLAQVAGVPEPALLEWDCEAALASRAPSGVDCGEYRVDLRFDAAEPVLAVSRAGKPLKSVPAAVRADPGYQELREHQELLRDQARRMRTGLVERLVATGRTLQPDELARLRTLPAGAAMLPSLLWRDATGAVGLLDDVDAAGPVTAVHPVELLTDGTLAAWQAEIMRRRLQQPVKQAFREVYALTPAERESGDVSWRFAGQTVEGRVAAQLLSGRGWSVAGQYSDHQATRPAGALTAALTAEFHGYFGMGDVLVDGVRFLAEGKPVPLDEVPAVVFSEAMRDLDLVVSVAGTVPWDSAPQAASRAQILTTLIAALRLSRVTVDGSSAVVRGGLATYRVHLTSGSIHVEPGGYLCVVPARFGATAHRRLFLPFADEDRMTSVILSKILLLAEDEKITDPSILAQLGALGVSVPADEGGADD</sequence>
<proteinExistence type="predicted"/>
<organism evidence="3 4">
    <name type="scientific">Actinoplanes campanulatus</name>
    <dbReference type="NCBI Taxonomy" id="113559"/>
    <lineage>
        <taxon>Bacteria</taxon>
        <taxon>Bacillati</taxon>
        <taxon>Actinomycetota</taxon>
        <taxon>Actinomycetes</taxon>
        <taxon>Micromonosporales</taxon>
        <taxon>Micromonosporaceae</taxon>
        <taxon>Actinoplanes</taxon>
    </lineage>
</organism>
<dbReference type="Pfam" id="PF13569">
    <property type="entry name" value="DUF4132"/>
    <property type="match status" value="1"/>
</dbReference>
<evidence type="ECO:0000313" key="3">
    <source>
        <dbReference type="EMBL" id="MBB3100846.1"/>
    </source>
</evidence>
<evidence type="ECO:0000259" key="2">
    <source>
        <dbReference type="Pfam" id="PF24879"/>
    </source>
</evidence>
<dbReference type="Proteomes" id="UP000590749">
    <property type="component" value="Unassembled WGS sequence"/>
</dbReference>
<dbReference type="InterPro" id="IPR056639">
    <property type="entry name" value="DUF7737"/>
</dbReference>
<dbReference type="AlphaFoldDB" id="A0A7W5AR09"/>
<comment type="caution">
    <text evidence="3">The sequence shown here is derived from an EMBL/GenBank/DDBJ whole genome shotgun (WGS) entry which is preliminary data.</text>
</comment>
<name>A0A7W5AR09_9ACTN</name>
<evidence type="ECO:0008006" key="5">
    <source>
        <dbReference type="Google" id="ProtNLM"/>
    </source>
</evidence>
<evidence type="ECO:0000313" key="4">
    <source>
        <dbReference type="Proteomes" id="UP000590749"/>
    </source>
</evidence>
<keyword evidence="4" id="KW-1185">Reference proteome</keyword>
<dbReference type="EMBL" id="JACHXF010000029">
    <property type="protein sequence ID" value="MBB3100846.1"/>
    <property type="molecule type" value="Genomic_DNA"/>
</dbReference>
<dbReference type="InterPro" id="IPR025406">
    <property type="entry name" value="DUF4132"/>
</dbReference>
<accession>A0A7W5AR09</accession>
<dbReference type="Pfam" id="PF24879">
    <property type="entry name" value="DUF7737"/>
    <property type="match status" value="1"/>
</dbReference>
<feature type="domain" description="DUF4132" evidence="1">
    <location>
        <begin position="459"/>
        <end position="622"/>
    </location>
</feature>
<feature type="domain" description="DUF7737" evidence="2">
    <location>
        <begin position="707"/>
        <end position="809"/>
    </location>
</feature>
<dbReference type="RefSeq" id="WP_183226883.1">
    <property type="nucleotide sequence ID" value="NZ_BMPW01000030.1"/>
</dbReference>
<reference evidence="3 4" key="1">
    <citation type="submission" date="2020-08" db="EMBL/GenBank/DDBJ databases">
        <title>Genomic Encyclopedia of Type Strains, Phase III (KMG-III): the genomes of soil and plant-associated and newly described type strains.</title>
        <authorList>
            <person name="Whitman W."/>
        </authorList>
    </citation>
    <scope>NUCLEOTIDE SEQUENCE [LARGE SCALE GENOMIC DNA]</scope>
    <source>
        <strain evidence="3 4">CECT 3287</strain>
    </source>
</reference>
<evidence type="ECO:0000259" key="1">
    <source>
        <dbReference type="Pfam" id="PF13569"/>
    </source>
</evidence>